<evidence type="ECO:0000256" key="1">
    <source>
        <dbReference type="SAM" id="MobiDB-lite"/>
    </source>
</evidence>
<reference evidence="3 4" key="1">
    <citation type="submission" date="2011-08" db="EMBL/GenBank/DDBJ databases">
        <title>The Genome Sequence of Plasmodium vivax Brazil I.</title>
        <authorList>
            <consortium name="The Broad Institute Genome Sequencing Platform"/>
            <consortium name="The Broad Institute Genome Sequencing Center for Infectious Disease"/>
            <person name="Neafsey D."/>
            <person name="Carlton J."/>
            <person name="Barnwell J."/>
            <person name="Collins W."/>
            <person name="Escalante A."/>
            <person name="Mullikin J."/>
            <person name="Saul A."/>
            <person name="Guigo R."/>
            <person name="Camara F."/>
            <person name="Young S.K."/>
            <person name="Zeng Q."/>
            <person name="Gargeya S."/>
            <person name="Fitzgerald M."/>
            <person name="Haas B."/>
            <person name="Abouelleil A."/>
            <person name="Alvarado L."/>
            <person name="Arachchi H.M."/>
            <person name="Berlin A."/>
            <person name="Brown A."/>
            <person name="Chapman S.B."/>
            <person name="Chen Z."/>
            <person name="Dunbar C."/>
            <person name="Freedman E."/>
            <person name="Gearin G."/>
            <person name="Gellesch M."/>
            <person name="Goldberg J."/>
            <person name="Griggs A."/>
            <person name="Gujja S."/>
            <person name="Heiman D."/>
            <person name="Howarth C."/>
            <person name="Larson L."/>
            <person name="Lui A."/>
            <person name="MacDonald P.J.P."/>
            <person name="Montmayeur A."/>
            <person name="Murphy C."/>
            <person name="Neiman D."/>
            <person name="Pearson M."/>
            <person name="Priest M."/>
            <person name="Roberts A."/>
            <person name="Saif S."/>
            <person name="Shea T."/>
            <person name="Shenoy N."/>
            <person name="Sisk P."/>
            <person name="Stolte C."/>
            <person name="Sykes S."/>
            <person name="Wortman J."/>
            <person name="Nusbaum C."/>
            <person name="Birren B."/>
        </authorList>
    </citation>
    <scope>NUCLEOTIDE SEQUENCE [LARGE SCALE GENOMIC DNA]</scope>
    <source>
        <strain evidence="3 4">Brazil I</strain>
    </source>
</reference>
<organism evidence="3 4">
    <name type="scientific">Plasmodium vivax (strain Brazil I)</name>
    <dbReference type="NCBI Taxonomy" id="1033975"/>
    <lineage>
        <taxon>Eukaryota</taxon>
        <taxon>Sar</taxon>
        <taxon>Alveolata</taxon>
        <taxon>Apicomplexa</taxon>
        <taxon>Aconoidasida</taxon>
        <taxon>Haemosporida</taxon>
        <taxon>Plasmodiidae</taxon>
        <taxon>Plasmodium</taxon>
        <taxon>Plasmodium (Plasmodium)</taxon>
    </lineage>
</organism>
<keyword evidence="2" id="KW-0812">Transmembrane</keyword>
<dbReference type="EMBL" id="KQ234864">
    <property type="protein sequence ID" value="KMZ84071.1"/>
    <property type="molecule type" value="Genomic_DNA"/>
</dbReference>
<dbReference type="OrthoDB" id="386975at2759"/>
<protein>
    <submittedName>
        <fullName evidence="3">Uncharacterized protein</fullName>
    </submittedName>
</protein>
<keyword evidence="2" id="KW-1133">Transmembrane helix</keyword>
<accession>A0A0J9SMU7</accession>
<dbReference type="Proteomes" id="UP000053327">
    <property type="component" value="Unassembled WGS sequence"/>
</dbReference>
<sequence length="367" mass="38344">MNNPAEVVAAHLRRTGNSNEIRQASHVESVGGSANSSLDDDDGGGYDSAAPPGELHTTGDAPPGEFRTTGVVPPGRQKGGKKRMFKIKKKKSLTPLHIDDGGFTQGGEAKGPDVALESFAITRKRRRPPLLGRGVVESSNIELTSKLGGKLGSKLGGKLNPTLSLVASRAVDGLLGGVHKHMQGPFSLDLDGTNNSPLATPIVTPNLYSNISTPFNMHNGIPPSAPAPMALPPQGVQVPLPNAQPQPPPSVATTATAAPAATSPMASPTTPTPAASTGVPPPPGIQLATNAMTYPQMNMQNVMTANQMAQNPAFNIHPTATNLRDDPGNVNYNEVVTITIGIVICLFLFCFVFGCIVKMCKPAKRRR</sequence>
<feature type="compositionally biased region" description="Low complexity" evidence="1">
    <location>
        <begin position="251"/>
        <end position="278"/>
    </location>
</feature>
<feature type="region of interest" description="Disordered" evidence="1">
    <location>
        <begin position="222"/>
        <end position="280"/>
    </location>
</feature>
<dbReference type="AlphaFoldDB" id="A0A0J9SMU7"/>
<name>A0A0J9SMU7_PLAV1</name>
<proteinExistence type="predicted"/>
<feature type="region of interest" description="Disordered" evidence="1">
    <location>
        <begin position="13"/>
        <end position="82"/>
    </location>
</feature>
<gene>
    <name evidence="3" type="ORF">PVBG_02298</name>
</gene>
<evidence type="ECO:0000256" key="2">
    <source>
        <dbReference type="SAM" id="Phobius"/>
    </source>
</evidence>
<keyword evidence="2" id="KW-0472">Membrane</keyword>
<evidence type="ECO:0000313" key="4">
    <source>
        <dbReference type="Proteomes" id="UP000053327"/>
    </source>
</evidence>
<feature type="transmembrane region" description="Helical" evidence="2">
    <location>
        <begin position="335"/>
        <end position="357"/>
    </location>
</feature>
<evidence type="ECO:0000313" key="3">
    <source>
        <dbReference type="EMBL" id="KMZ84071.1"/>
    </source>
</evidence>
<feature type="compositionally biased region" description="Low complexity" evidence="1">
    <location>
        <begin position="232"/>
        <end position="241"/>
    </location>
</feature>